<feature type="signal peptide" evidence="1">
    <location>
        <begin position="1"/>
        <end position="24"/>
    </location>
</feature>
<reference evidence="2" key="1">
    <citation type="submission" date="2018-03" db="EMBL/GenBank/DDBJ databases">
        <title>The relapsing fever spirochete Borrelia turicatae persists in the highly oxidative environment of its soft-bodied tick vector.</title>
        <authorList>
            <person name="Bourret T.J."/>
            <person name="Boyle W.K."/>
            <person name="Valenzuela J.G."/>
            <person name="Oliveira F."/>
            <person name="Lopez J.E."/>
        </authorList>
    </citation>
    <scope>NUCLEOTIDE SEQUENCE</scope>
    <source>
        <strain evidence="2">Kansas strain/isolate</strain>
        <tissue evidence="2">Salivary glands</tissue>
    </source>
</reference>
<keyword evidence="1" id="KW-0732">Signal</keyword>
<evidence type="ECO:0000256" key="1">
    <source>
        <dbReference type="SAM" id="SignalP"/>
    </source>
</evidence>
<dbReference type="AlphaFoldDB" id="A0A2R5L494"/>
<name>A0A2R5L494_9ACAR</name>
<proteinExistence type="predicted"/>
<accession>A0A2R5L494</accession>
<dbReference type="EMBL" id="GGLE01000183">
    <property type="protein sequence ID" value="MBY04309.1"/>
    <property type="molecule type" value="Transcribed_RNA"/>
</dbReference>
<evidence type="ECO:0000313" key="2">
    <source>
        <dbReference type="EMBL" id="MBY04309.1"/>
    </source>
</evidence>
<sequence length="66" mass="6860">MLYPGQRALVILLVFASFVMLSSAYHSSFECNGEPCGAGDTCPPTCVCGNSNGRKLCFNPGGTVGI</sequence>
<organism evidence="2">
    <name type="scientific">Ornithodoros turicata</name>
    <dbReference type="NCBI Taxonomy" id="34597"/>
    <lineage>
        <taxon>Eukaryota</taxon>
        <taxon>Metazoa</taxon>
        <taxon>Ecdysozoa</taxon>
        <taxon>Arthropoda</taxon>
        <taxon>Chelicerata</taxon>
        <taxon>Arachnida</taxon>
        <taxon>Acari</taxon>
        <taxon>Parasitiformes</taxon>
        <taxon>Ixodida</taxon>
        <taxon>Ixodoidea</taxon>
        <taxon>Argasidae</taxon>
        <taxon>Ornithodorinae</taxon>
        <taxon>Ornithodoros</taxon>
    </lineage>
</organism>
<feature type="chain" id="PRO_5015350383" evidence="1">
    <location>
        <begin position="25"/>
        <end position="66"/>
    </location>
</feature>
<protein>
    <submittedName>
        <fullName evidence="2">Putative secreted protein</fullName>
    </submittedName>
</protein>